<evidence type="ECO:0000313" key="2">
    <source>
        <dbReference type="EMBL" id="KAK8893692.1"/>
    </source>
</evidence>
<reference evidence="2 3" key="1">
    <citation type="submission" date="2024-04" db="EMBL/GenBank/DDBJ databases">
        <title>Tritrichomonas musculus Genome.</title>
        <authorList>
            <person name="Alves-Ferreira E."/>
            <person name="Grigg M."/>
            <person name="Lorenzi H."/>
            <person name="Galac M."/>
        </authorList>
    </citation>
    <scope>NUCLEOTIDE SEQUENCE [LARGE SCALE GENOMIC DNA]</scope>
    <source>
        <strain evidence="2 3">EAF2021</strain>
    </source>
</reference>
<evidence type="ECO:0000256" key="1">
    <source>
        <dbReference type="SAM" id="MobiDB-lite"/>
    </source>
</evidence>
<accession>A0ABR2KRD6</accession>
<evidence type="ECO:0000313" key="3">
    <source>
        <dbReference type="Proteomes" id="UP001470230"/>
    </source>
</evidence>
<proteinExistence type="predicted"/>
<gene>
    <name evidence="2" type="ORF">M9Y10_022119</name>
</gene>
<dbReference type="Proteomes" id="UP001470230">
    <property type="component" value="Unassembled WGS sequence"/>
</dbReference>
<comment type="caution">
    <text evidence="2">The sequence shown here is derived from an EMBL/GenBank/DDBJ whole genome shotgun (WGS) entry which is preliminary data.</text>
</comment>
<protein>
    <submittedName>
        <fullName evidence="2">Uncharacterized protein</fullName>
    </submittedName>
</protein>
<organism evidence="2 3">
    <name type="scientific">Tritrichomonas musculus</name>
    <dbReference type="NCBI Taxonomy" id="1915356"/>
    <lineage>
        <taxon>Eukaryota</taxon>
        <taxon>Metamonada</taxon>
        <taxon>Parabasalia</taxon>
        <taxon>Tritrichomonadida</taxon>
        <taxon>Tritrichomonadidae</taxon>
        <taxon>Tritrichomonas</taxon>
    </lineage>
</organism>
<dbReference type="EMBL" id="JAPFFF010000003">
    <property type="protein sequence ID" value="KAK8893692.1"/>
    <property type="molecule type" value="Genomic_DNA"/>
</dbReference>
<feature type="region of interest" description="Disordered" evidence="1">
    <location>
        <begin position="48"/>
        <end position="87"/>
    </location>
</feature>
<name>A0ABR2KRD6_9EUKA</name>
<keyword evidence="3" id="KW-1185">Reference proteome</keyword>
<feature type="compositionally biased region" description="Low complexity" evidence="1">
    <location>
        <begin position="48"/>
        <end position="57"/>
    </location>
</feature>
<feature type="compositionally biased region" description="Polar residues" evidence="1">
    <location>
        <begin position="58"/>
        <end position="67"/>
    </location>
</feature>
<sequence length="186" mass="21136">MEKESGNESQSDSNSAQLNMQNDPIFAIVSNSQLDSLYQNVSLNQSQSESQFQSQSQLTQHNTQSFEHQTDSLVEPNNDNDNDESDNNVRHKVLAEATKRLENAAALLQDPENEGDEYYSTVWSIYTYFNHAHSFLTILNAIHQAAGDVKLAVKRLAHQKDRNDMCDFSYKEIVAPNAVIEHYFAY</sequence>